<dbReference type="Proteomes" id="UP000075230">
    <property type="component" value="Unassembled WGS sequence"/>
</dbReference>
<accession>A0A146F8X7</accession>
<evidence type="ECO:0000256" key="1">
    <source>
        <dbReference type="SAM" id="MobiDB-lite"/>
    </source>
</evidence>
<dbReference type="EMBL" id="BCWF01000015">
    <property type="protein sequence ID" value="GAT22011.1"/>
    <property type="molecule type" value="Genomic_DNA"/>
</dbReference>
<reference evidence="3" key="2">
    <citation type="submission" date="2016-02" db="EMBL/GenBank/DDBJ databases">
        <title>Genome sequencing of Aspergillus luchuensis NBRC 4314.</title>
        <authorList>
            <person name="Yamada O."/>
        </authorList>
    </citation>
    <scope>NUCLEOTIDE SEQUENCE [LARGE SCALE GENOMIC DNA]</scope>
    <source>
        <strain evidence="3">RIB 2604</strain>
    </source>
</reference>
<dbReference type="AlphaFoldDB" id="A0A146F8X7"/>
<protein>
    <submittedName>
        <fullName evidence="2">Sulfate transporter</fullName>
    </submittedName>
</protein>
<organism evidence="2 3">
    <name type="scientific">Aspergillus kawachii</name>
    <name type="common">White koji mold</name>
    <name type="synonym">Aspergillus awamori var. kawachi</name>
    <dbReference type="NCBI Taxonomy" id="1069201"/>
    <lineage>
        <taxon>Eukaryota</taxon>
        <taxon>Fungi</taxon>
        <taxon>Dikarya</taxon>
        <taxon>Ascomycota</taxon>
        <taxon>Pezizomycotina</taxon>
        <taxon>Eurotiomycetes</taxon>
        <taxon>Eurotiomycetidae</taxon>
        <taxon>Eurotiales</taxon>
        <taxon>Aspergillaceae</taxon>
        <taxon>Aspergillus</taxon>
        <taxon>Aspergillus subgen. Circumdati</taxon>
    </lineage>
</organism>
<sequence>MAECEWGVTESPVPSDRVRPGAKSETHVVLRDGMYGTGAKPGALTSEA</sequence>
<gene>
    <name evidence="2" type="ORF">RIB2604_01500400</name>
</gene>
<proteinExistence type="predicted"/>
<feature type="compositionally biased region" description="Basic and acidic residues" evidence="1">
    <location>
        <begin position="16"/>
        <end position="30"/>
    </location>
</feature>
<evidence type="ECO:0000313" key="2">
    <source>
        <dbReference type="EMBL" id="GAT22011.1"/>
    </source>
</evidence>
<feature type="region of interest" description="Disordered" evidence="1">
    <location>
        <begin position="1"/>
        <end position="48"/>
    </location>
</feature>
<comment type="caution">
    <text evidence="2">The sequence shown here is derived from an EMBL/GenBank/DDBJ whole genome shotgun (WGS) entry which is preliminary data.</text>
</comment>
<evidence type="ECO:0000313" key="3">
    <source>
        <dbReference type="Proteomes" id="UP000075230"/>
    </source>
</evidence>
<reference evidence="2 3" key="1">
    <citation type="journal article" date="2016" name="DNA Res.">
        <title>Genome sequence of Aspergillus luchuensis NBRC 4314.</title>
        <authorList>
            <person name="Yamada O."/>
            <person name="Machida M."/>
            <person name="Hosoyama A."/>
            <person name="Goto M."/>
            <person name="Takahashi T."/>
            <person name="Futagami T."/>
            <person name="Yamagata Y."/>
            <person name="Takeuchi M."/>
            <person name="Kobayashi T."/>
            <person name="Koike H."/>
            <person name="Abe K."/>
            <person name="Asai K."/>
            <person name="Arita M."/>
            <person name="Fujita N."/>
            <person name="Fukuda K."/>
            <person name="Higa K."/>
            <person name="Horikawa H."/>
            <person name="Ishikawa T."/>
            <person name="Jinno K."/>
            <person name="Kato Y."/>
            <person name="Kirimura K."/>
            <person name="Mizutani O."/>
            <person name="Nakasone K."/>
            <person name="Sano M."/>
            <person name="Shiraishi Y."/>
            <person name="Tsukahara M."/>
            <person name="Gomi K."/>
        </authorList>
    </citation>
    <scope>NUCLEOTIDE SEQUENCE [LARGE SCALE GENOMIC DNA]</scope>
    <source>
        <strain evidence="2 3">RIB 2604</strain>
    </source>
</reference>
<name>A0A146F8X7_ASPKA</name>